<feature type="compositionally biased region" description="Basic and acidic residues" evidence="1">
    <location>
        <begin position="88"/>
        <end position="100"/>
    </location>
</feature>
<evidence type="ECO:0008006" key="5">
    <source>
        <dbReference type="Google" id="ProtNLM"/>
    </source>
</evidence>
<keyword evidence="2" id="KW-1133">Transmembrane helix</keyword>
<feature type="region of interest" description="Disordered" evidence="1">
    <location>
        <begin position="1"/>
        <end position="120"/>
    </location>
</feature>
<keyword evidence="2" id="KW-0472">Membrane</keyword>
<evidence type="ECO:0000313" key="3">
    <source>
        <dbReference type="EMBL" id="GLU49286.1"/>
    </source>
</evidence>
<feature type="transmembrane region" description="Helical" evidence="2">
    <location>
        <begin position="147"/>
        <end position="169"/>
    </location>
</feature>
<name>A0A9W6P8X7_9ACTN</name>
<keyword evidence="4" id="KW-1185">Reference proteome</keyword>
<reference evidence="3" key="1">
    <citation type="submission" date="2023-02" db="EMBL/GenBank/DDBJ databases">
        <title>Nocardiopsis ansamitocini NBRC 112285.</title>
        <authorList>
            <person name="Ichikawa N."/>
            <person name="Sato H."/>
            <person name="Tonouchi N."/>
        </authorList>
    </citation>
    <scope>NUCLEOTIDE SEQUENCE</scope>
    <source>
        <strain evidence="3">NBRC 112285</strain>
    </source>
</reference>
<evidence type="ECO:0000256" key="2">
    <source>
        <dbReference type="SAM" id="Phobius"/>
    </source>
</evidence>
<evidence type="ECO:0000256" key="1">
    <source>
        <dbReference type="SAM" id="MobiDB-lite"/>
    </source>
</evidence>
<feature type="compositionally biased region" description="Basic and acidic residues" evidence="1">
    <location>
        <begin position="66"/>
        <end position="77"/>
    </location>
</feature>
<feature type="compositionally biased region" description="Acidic residues" evidence="1">
    <location>
        <begin position="78"/>
        <end position="87"/>
    </location>
</feature>
<dbReference type="AlphaFoldDB" id="A0A9W6P8X7"/>
<organism evidence="3 4">
    <name type="scientific">Nocardiopsis ansamitocini</name>
    <dbReference type="NCBI Taxonomy" id="1670832"/>
    <lineage>
        <taxon>Bacteria</taxon>
        <taxon>Bacillati</taxon>
        <taxon>Actinomycetota</taxon>
        <taxon>Actinomycetes</taxon>
        <taxon>Streptosporangiales</taxon>
        <taxon>Nocardiopsidaceae</taxon>
        <taxon>Nocardiopsis</taxon>
    </lineage>
</organism>
<dbReference type="EMBL" id="BSQG01000006">
    <property type="protein sequence ID" value="GLU49286.1"/>
    <property type="molecule type" value="Genomic_DNA"/>
</dbReference>
<dbReference type="Proteomes" id="UP001165092">
    <property type="component" value="Unassembled WGS sequence"/>
</dbReference>
<feature type="transmembrane region" description="Helical" evidence="2">
    <location>
        <begin position="189"/>
        <end position="213"/>
    </location>
</feature>
<sequence length="214" mass="22896">MDADADYDELGYGSPSARGDEGRDDDPDGLDADRFDAGEGTQAMPVLGADDEEDEEGRGGRHGSRARYDDVDDREPASGDDYDDDVDDRYYPEPLPENRGRGRKRDKISEEFPGFSGPLGGDLDSEYPGYDNIEVWPETDGLATATVWLGALSLIPGLGLLLAAIALVLGPKARRNIRKSRGTLEGEQLVKTGTTLAFVGIAVSIAAGVGYVLL</sequence>
<evidence type="ECO:0000313" key="4">
    <source>
        <dbReference type="Proteomes" id="UP001165092"/>
    </source>
</evidence>
<comment type="caution">
    <text evidence="3">The sequence shown here is derived from an EMBL/GenBank/DDBJ whole genome shotgun (WGS) entry which is preliminary data.</text>
</comment>
<gene>
    <name evidence="3" type="ORF">Nans01_36370</name>
</gene>
<protein>
    <recommendedName>
        <fullName evidence="5">DUF4190 domain-containing protein</fullName>
    </recommendedName>
</protein>
<keyword evidence="2" id="KW-0812">Transmembrane</keyword>
<proteinExistence type="predicted"/>
<accession>A0A9W6P8X7</accession>